<proteinExistence type="inferred from homology"/>
<keyword evidence="3" id="KW-1185">Reference proteome</keyword>
<name>A0ABU6B0R2_9NOCA</name>
<protein>
    <submittedName>
        <fullName evidence="2">Divalent cation tolerance protein CutA</fullName>
    </submittedName>
</protein>
<evidence type="ECO:0000256" key="1">
    <source>
        <dbReference type="ARBA" id="ARBA00010169"/>
    </source>
</evidence>
<comment type="caution">
    <text evidence="2">The sequence shown here is derived from an EMBL/GenBank/DDBJ whole genome shotgun (WGS) entry which is preliminary data.</text>
</comment>
<gene>
    <name evidence="2" type="primary">cutA</name>
    <name evidence="2" type="ORF">U3653_25250</name>
</gene>
<accession>A0ABU6B0R2</accession>
<evidence type="ECO:0000313" key="2">
    <source>
        <dbReference type="EMBL" id="MEB3513345.1"/>
    </source>
</evidence>
<dbReference type="InterPro" id="IPR015867">
    <property type="entry name" value="N-reg_PII/ATP_PRibTrfase_C"/>
</dbReference>
<dbReference type="Proteomes" id="UP001348098">
    <property type="component" value="Unassembled WGS sequence"/>
</dbReference>
<sequence>MEDVAEAAVVLHTRRSLVPAIIERVNKDNPYDAPQVLAVPVVEGHPGYRQ</sequence>
<dbReference type="Gene3D" id="3.30.70.120">
    <property type="match status" value="1"/>
</dbReference>
<evidence type="ECO:0000313" key="3">
    <source>
        <dbReference type="Proteomes" id="UP001348098"/>
    </source>
</evidence>
<dbReference type="EMBL" id="JAYKYQ010000011">
    <property type="protein sequence ID" value="MEB3513345.1"/>
    <property type="molecule type" value="Genomic_DNA"/>
</dbReference>
<dbReference type="InterPro" id="IPR011322">
    <property type="entry name" value="N-reg_PII-like_a/b"/>
</dbReference>
<dbReference type="SUPFAM" id="SSF54913">
    <property type="entry name" value="GlnB-like"/>
    <property type="match status" value="1"/>
</dbReference>
<reference evidence="2 3" key="1">
    <citation type="submission" date="2023-12" db="EMBL/GenBank/DDBJ databases">
        <title>novel species in genus Nocarida.</title>
        <authorList>
            <person name="Li Z."/>
        </authorList>
    </citation>
    <scope>NUCLEOTIDE SEQUENCE [LARGE SCALE GENOMIC DNA]</scope>
    <source>
        <strain evidence="2 3">CDC186</strain>
    </source>
</reference>
<dbReference type="RefSeq" id="WP_323124600.1">
    <property type="nucleotide sequence ID" value="NZ_JAYESH010000017.1"/>
</dbReference>
<dbReference type="Pfam" id="PF03091">
    <property type="entry name" value="CutA1"/>
    <property type="match status" value="1"/>
</dbReference>
<comment type="similarity">
    <text evidence="1">Belongs to the CutA family.</text>
</comment>
<dbReference type="InterPro" id="IPR004323">
    <property type="entry name" value="Ion_tolerance_CutA"/>
</dbReference>
<organism evidence="2 3">
    <name type="scientific">Nocardia implantans</name>
    <dbReference type="NCBI Taxonomy" id="3108168"/>
    <lineage>
        <taxon>Bacteria</taxon>
        <taxon>Bacillati</taxon>
        <taxon>Actinomycetota</taxon>
        <taxon>Actinomycetes</taxon>
        <taxon>Mycobacteriales</taxon>
        <taxon>Nocardiaceae</taxon>
        <taxon>Nocardia</taxon>
    </lineage>
</organism>